<dbReference type="Proteomes" id="UP001152622">
    <property type="component" value="Chromosome 10"/>
</dbReference>
<keyword evidence="3" id="KW-1185">Reference proteome</keyword>
<feature type="region of interest" description="Disordered" evidence="1">
    <location>
        <begin position="1"/>
        <end position="38"/>
    </location>
</feature>
<feature type="region of interest" description="Disordered" evidence="1">
    <location>
        <begin position="69"/>
        <end position="91"/>
    </location>
</feature>
<reference evidence="2" key="1">
    <citation type="journal article" date="2023" name="Science">
        <title>Genome structures resolve the early diversification of teleost fishes.</title>
        <authorList>
            <person name="Parey E."/>
            <person name="Louis A."/>
            <person name="Montfort J."/>
            <person name="Bouchez O."/>
            <person name="Roques C."/>
            <person name="Iampietro C."/>
            <person name="Lluch J."/>
            <person name="Castinel A."/>
            <person name="Donnadieu C."/>
            <person name="Desvignes T."/>
            <person name="Floi Bucao C."/>
            <person name="Jouanno E."/>
            <person name="Wen M."/>
            <person name="Mejri S."/>
            <person name="Dirks R."/>
            <person name="Jansen H."/>
            <person name="Henkel C."/>
            <person name="Chen W.J."/>
            <person name="Zahm M."/>
            <person name="Cabau C."/>
            <person name="Klopp C."/>
            <person name="Thompson A.W."/>
            <person name="Robinson-Rechavi M."/>
            <person name="Braasch I."/>
            <person name="Lecointre G."/>
            <person name="Bobe J."/>
            <person name="Postlethwait J.H."/>
            <person name="Berthelot C."/>
            <person name="Roest Crollius H."/>
            <person name="Guiguen Y."/>
        </authorList>
    </citation>
    <scope>NUCLEOTIDE SEQUENCE</scope>
    <source>
        <strain evidence="2">WJC10195</strain>
    </source>
</reference>
<evidence type="ECO:0000256" key="1">
    <source>
        <dbReference type="SAM" id="MobiDB-lite"/>
    </source>
</evidence>
<feature type="compositionally biased region" description="Pro residues" evidence="1">
    <location>
        <begin position="180"/>
        <end position="190"/>
    </location>
</feature>
<comment type="caution">
    <text evidence="2">The sequence shown here is derived from an EMBL/GenBank/DDBJ whole genome shotgun (WGS) entry which is preliminary data.</text>
</comment>
<feature type="compositionally biased region" description="Basic residues" evidence="1">
    <location>
        <begin position="1"/>
        <end position="17"/>
    </location>
</feature>
<proteinExistence type="predicted"/>
<name>A0A9Q1F0L8_SYNKA</name>
<evidence type="ECO:0000313" key="3">
    <source>
        <dbReference type="Proteomes" id="UP001152622"/>
    </source>
</evidence>
<feature type="region of interest" description="Disordered" evidence="1">
    <location>
        <begin position="142"/>
        <end position="199"/>
    </location>
</feature>
<evidence type="ECO:0000313" key="2">
    <source>
        <dbReference type="EMBL" id="KAJ8348663.1"/>
    </source>
</evidence>
<sequence>MKATRARSGRLRPRHRGPPLPPSPGPLRTLRFPRRGSVAAGHVPQPVLQRNAAVLCIYNDGGKERGERATCAGPAIGDDPRGGSAGRRCRRPRSLSAPGAFALAAVKSAVLLQRTVMHHEVRRHLPSRQIIMDPALVPPPLIRAARRPDEGPSLPQVPGVDRAPTLRTRPHSDSSCTSRPRPPPETPPNPTRFGLGAKAPSCGQALKPQALLCEVFC</sequence>
<dbReference type="AlphaFoldDB" id="A0A9Q1F0L8"/>
<protein>
    <submittedName>
        <fullName evidence="2">Uncharacterized protein</fullName>
    </submittedName>
</protein>
<organism evidence="2 3">
    <name type="scientific">Synaphobranchus kaupii</name>
    <name type="common">Kaup's arrowtooth eel</name>
    <dbReference type="NCBI Taxonomy" id="118154"/>
    <lineage>
        <taxon>Eukaryota</taxon>
        <taxon>Metazoa</taxon>
        <taxon>Chordata</taxon>
        <taxon>Craniata</taxon>
        <taxon>Vertebrata</taxon>
        <taxon>Euteleostomi</taxon>
        <taxon>Actinopterygii</taxon>
        <taxon>Neopterygii</taxon>
        <taxon>Teleostei</taxon>
        <taxon>Anguilliformes</taxon>
        <taxon>Synaphobranchidae</taxon>
        <taxon>Synaphobranchus</taxon>
    </lineage>
</organism>
<dbReference type="EMBL" id="JAINUF010000010">
    <property type="protein sequence ID" value="KAJ8348663.1"/>
    <property type="molecule type" value="Genomic_DNA"/>
</dbReference>
<accession>A0A9Q1F0L8</accession>
<gene>
    <name evidence="2" type="ORF">SKAU_G00272520</name>
</gene>